<evidence type="ECO:0000313" key="1">
    <source>
        <dbReference type="EMBL" id="JAE16857.1"/>
    </source>
</evidence>
<proteinExistence type="predicted"/>
<name>A0A0A9FX63_ARUDO</name>
<reference evidence="1" key="2">
    <citation type="journal article" date="2015" name="Data Brief">
        <title>Shoot transcriptome of the giant reed, Arundo donax.</title>
        <authorList>
            <person name="Barrero R.A."/>
            <person name="Guerrero F.D."/>
            <person name="Moolhuijzen P."/>
            <person name="Goolsby J.A."/>
            <person name="Tidwell J."/>
            <person name="Bellgard S.E."/>
            <person name="Bellgard M.I."/>
        </authorList>
    </citation>
    <scope>NUCLEOTIDE SEQUENCE</scope>
    <source>
        <tissue evidence="1">Shoot tissue taken approximately 20 cm above the soil surface</tissue>
    </source>
</reference>
<reference evidence="1" key="1">
    <citation type="submission" date="2014-09" db="EMBL/GenBank/DDBJ databases">
        <authorList>
            <person name="Magalhaes I.L.F."/>
            <person name="Oliveira U."/>
            <person name="Santos F.R."/>
            <person name="Vidigal T.H.D.A."/>
            <person name="Brescovit A.D."/>
            <person name="Santos A.J."/>
        </authorList>
    </citation>
    <scope>NUCLEOTIDE SEQUENCE</scope>
    <source>
        <tissue evidence="1">Shoot tissue taken approximately 20 cm above the soil surface</tissue>
    </source>
</reference>
<accession>A0A0A9FX63</accession>
<sequence>MQMLLNQLLIHELKTNSDIYNSHSSAVLILTPRPSNGYVVRPNPSKASLPKSTLLWDLKYAGKLFHHQDIQQEAY</sequence>
<dbReference type="EMBL" id="GBRH01181039">
    <property type="protein sequence ID" value="JAE16857.1"/>
    <property type="molecule type" value="Transcribed_RNA"/>
</dbReference>
<dbReference type="AlphaFoldDB" id="A0A0A9FX63"/>
<protein>
    <submittedName>
        <fullName evidence="1">Uncharacterized protein</fullName>
    </submittedName>
</protein>
<organism evidence="1">
    <name type="scientific">Arundo donax</name>
    <name type="common">Giant reed</name>
    <name type="synonym">Donax arundinaceus</name>
    <dbReference type="NCBI Taxonomy" id="35708"/>
    <lineage>
        <taxon>Eukaryota</taxon>
        <taxon>Viridiplantae</taxon>
        <taxon>Streptophyta</taxon>
        <taxon>Embryophyta</taxon>
        <taxon>Tracheophyta</taxon>
        <taxon>Spermatophyta</taxon>
        <taxon>Magnoliopsida</taxon>
        <taxon>Liliopsida</taxon>
        <taxon>Poales</taxon>
        <taxon>Poaceae</taxon>
        <taxon>PACMAD clade</taxon>
        <taxon>Arundinoideae</taxon>
        <taxon>Arundineae</taxon>
        <taxon>Arundo</taxon>
    </lineage>
</organism>